<keyword evidence="2" id="KW-1185">Reference proteome</keyword>
<evidence type="ECO:0000313" key="2">
    <source>
        <dbReference type="Proteomes" id="UP001064632"/>
    </source>
</evidence>
<dbReference type="EMBL" id="CP104694">
    <property type="protein sequence ID" value="UXI67873.1"/>
    <property type="molecule type" value="Genomic_DNA"/>
</dbReference>
<accession>A0ABY6BF26</accession>
<gene>
    <name evidence="1" type="ORF">N4264_24600</name>
</gene>
<protein>
    <submittedName>
        <fullName evidence="1">Uncharacterized protein</fullName>
    </submittedName>
</protein>
<reference evidence="1" key="1">
    <citation type="submission" date="2022-09" db="EMBL/GenBank/DDBJ databases">
        <title>Tahibacter sp. nov., isolated from a fresh water.</title>
        <authorList>
            <person name="Baek J.H."/>
            <person name="Lee J.K."/>
            <person name="Kim J.M."/>
            <person name="Jeon C.O."/>
        </authorList>
    </citation>
    <scope>NUCLEOTIDE SEQUENCE</scope>
    <source>
        <strain evidence="1">W38</strain>
    </source>
</reference>
<organism evidence="1 2">
    <name type="scientific">Tahibacter amnicola</name>
    <dbReference type="NCBI Taxonomy" id="2976241"/>
    <lineage>
        <taxon>Bacteria</taxon>
        <taxon>Pseudomonadati</taxon>
        <taxon>Pseudomonadota</taxon>
        <taxon>Gammaproteobacteria</taxon>
        <taxon>Lysobacterales</taxon>
        <taxon>Rhodanobacteraceae</taxon>
        <taxon>Tahibacter</taxon>
    </lineage>
</organism>
<proteinExistence type="predicted"/>
<dbReference type="RefSeq" id="WP_261694842.1">
    <property type="nucleotide sequence ID" value="NZ_CP104694.1"/>
</dbReference>
<dbReference type="Proteomes" id="UP001064632">
    <property type="component" value="Chromosome"/>
</dbReference>
<evidence type="ECO:0000313" key="1">
    <source>
        <dbReference type="EMBL" id="UXI67873.1"/>
    </source>
</evidence>
<name>A0ABY6BF26_9GAMM</name>
<sequence>MNYPDGNRVDLGDEVLLATTSHGVVVAVIDEGKFSKEYTSDEWSYLKYGILVKFNELGLVHIDKPCPDLELVARAGMD</sequence>